<keyword evidence="3" id="KW-1185">Reference proteome</keyword>
<evidence type="ECO:0000313" key="3">
    <source>
        <dbReference type="Proteomes" id="UP001249851"/>
    </source>
</evidence>
<gene>
    <name evidence="2" type="ORF">P5673_016566</name>
</gene>
<organism evidence="2 3">
    <name type="scientific">Acropora cervicornis</name>
    <name type="common">Staghorn coral</name>
    <dbReference type="NCBI Taxonomy" id="6130"/>
    <lineage>
        <taxon>Eukaryota</taxon>
        <taxon>Metazoa</taxon>
        <taxon>Cnidaria</taxon>
        <taxon>Anthozoa</taxon>
        <taxon>Hexacorallia</taxon>
        <taxon>Scleractinia</taxon>
        <taxon>Astrocoeniina</taxon>
        <taxon>Acroporidae</taxon>
        <taxon>Acropora</taxon>
    </lineage>
</organism>
<sequence length="206" mass="23053">MRVLIGGGTGFIGKALVGSLKQAGHDVTIISRTKAPGRITWNDITMSPLPECEAVVNLAGENILNPLRRWNKELIHDLRQSRIETTKTLARKIADAAKPPKVFISSSAVGFYPTSETVDYTEDFPPSSSDTLTRLCSDWEDSANLPDDCKTRVVKVRIGVVLGRNGGVIQQTIWPYWLGLGGTVWYFHDIYFIPCYRNLGFRHFVW</sequence>
<reference evidence="2" key="2">
    <citation type="journal article" date="2023" name="Science">
        <title>Genomic signatures of disease resistance in endangered staghorn corals.</title>
        <authorList>
            <person name="Vollmer S.V."/>
            <person name="Selwyn J.D."/>
            <person name="Despard B.A."/>
            <person name="Roesel C.L."/>
        </authorList>
    </citation>
    <scope>NUCLEOTIDE SEQUENCE</scope>
    <source>
        <strain evidence="2">K2</strain>
    </source>
</reference>
<comment type="caution">
    <text evidence="2">The sequence shown here is derived from an EMBL/GenBank/DDBJ whole genome shotgun (WGS) entry which is preliminary data.</text>
</comment>
<dbReference type="AlphaFoldDB" id="A0AAD9V4C8"/>
<dbReference type="Pfam" id="PF01370">
    <property type="entry name" value="Epimerase"/>
    <property type="match status" value="1"/>
</dbReference>
<dbReference type="InterPro" id="IPR036291">
    <property type="entry name" value="NAD(P)-bd_dom_sf"/>
</dbReference>
<dbReference type="Gene3D" id="3.40.50.720">
    <property type="entry name" value="NAD(P)-binding Rossmann-like Domain"/>
    <property type="match status" value="1"/>
</dbReference>
<accession>A0AAD9V4C8</accession>
<protein>
    <submittedName>
        <fullName evidence="2">Epimerase family protein SDR39U1</fullName>
    </submittedName>
</protein>
<evidence type="ECO:0000259" key="1">
    <source>
        <dbReference type="Pfam" id="PF01370"/>
    </source>
</evidence>
<evidence type="ECO:0000313" key="2">
    <source>
        <dbReference type="EMBL" id="KAK2560776.1"/>
    </source>
</evidence>
<dbReference type="Proteomes" id="UP001249851">
    <property type="component" value="Unassembled WGS sequence"/>
</dbReference>
<dbReference type="PANTHER" id="PTHR11092:SF0">
    <property type="entry name" value="EPIMERASE FAMILY PROTEIN SDR39U1"/>
    <property type="match status" value="1"/>
</dbReference>
<feature type="domain" description="NAD-dependent epimerase/dehydratase" evidence="1">
    <location>
        <begin position="3"/>
        <end position="164"/>
    </location>
</feature>
<proteinExistence type="predicted"/>
<dbReference type="InterPro" id="IPR001509">
    <property type="entry name" value="Epimerase_deHydtase"/>
</dbReference>
<dbReference type="SUPFAM" id="SSF51735">
    <property type="entry name" value="NAD(P)-binding Rossmann-fold domains"/>
    <property type="match status" value="1"/>
</dbReference>
<dbReference type="PANTHER" id="PTHR11092">
    <property type="entry name" value="SUGAR NUCLEOTIDE EPIMERASE RELATED"/>
    <property type="match status" value="1"/>
</dbReference>
<dbReference type="EMBL" id="JARQWQ010000035">
    <property type="protein sequence ID" value="KAK2560776.1"/>
    <property type="molecule type" value="Genomic_DNA"/>
</dbReference>
<reference evidence="2" key="1">
    <citation type="journal article" date="2023" name="G3 (Bethesda)">
        <title>Whole genome assembly and annotation of the endangered Caribbean coral Acropora cervicornis.</title>
        <authorList>
            <person name="Selwyn J.D."/>
            <person name="Vollmer S.V."/>
        </authorList>
    </citation>
    <scope>NUCLEOTIDE SEQUENCE</scope>
    <source>
        <strain evidence="2">K2</strain>
    </source>
</reference>
<name>A0AAD9V4C8_ACRCE</name>